<sequence length="253" mass="29374">MCLSMFLWFLWIASFVGCSSIDEDRRYRGRFLPEYFPETLEQFRTDFSDVRYSVQLFSIIVPFSEESRWVWRYKEVVLQRIWSDAATFQFLSYDRDTARKFAAGLLANLLGYEGELTKLGSSDREAPSKEPAFEEGLGNFYKELLEIYRRVKEESPLFTILHSRGFLMTLAKLLHVPDREEHVSISALLFAVVNMTWSPSRIELSAGTLKIFGAMIQTGIYDFQLSQTGVTLRPIGFLLRALTEYTDGWQMIL</sequence>
<protein>
    <submittedName>
        <fullName evidence="2">Uncharacterized protein</fullName>
    </submittedName>
</protein>
<feature type="signal peptide" evidence="1">
    <location>
        <begin position="1"/>
        <end position="18"/>
    </location>
</feature>
<dbReference type="AlphaFoldDB" id="A0A2H9TKP2"/>
<keyword evidence="1" id="KW-0732">Signal</keyword>
<keyword evidence="3" id="KW-1185">Reference proteome</keyword>
<organism evidence="2 3">
    <name type="scientific">Paramicrosporidium saccamoebae</name>
    <dbReference type="NCBI Taxonomy" id="1246581"/>
    <lineage>
        <taxon>Eukaryota</taxon>
        <taxon>Fungi</taxon>
        <taxon>Fungi incertae sedis</taxon>
        <taxon>Cryptomycota</taxon>
        <taxon>Cryptomycota incertae sedis</taxon>
        <taxon>Paramicrosporidium</taxon>
    </lineage>
</organism>
<evidence type="ECO:0000313" key="3">
    <source>
        <dbReference type="Proteomes" id="UP000240830"/>
    </source>
</evidence>
<comment type="caution">
    <text evidence="2">The sequence shown here is derived from an EMBL/GenBank/DDBJ whole genome shotgun (WGS) entry which is preliminary data.</text>
</comment>
<feature type="chain" id="PRO_5014129121" evidence="1">
    <location>
        <begin position="19"/>
        <end position="253"/>
    </location>
</feature>
<accession>A0A2H9TKP2</accession>
<evidence type="ECO:0000313" key="2">
    <source>
        <dbReference type="EMBL" id="PJF18315.1"/>
    </source>
</evidence>
<dbReference type="Proteomes" id="UP000240830">
    <property type="component" value="Unassembled WGS sequence"/>
</dbReference>
<evidence type="ECO:0000256" key="1">
    <source>
        <dbReference type="SAM" id="SignalP"/>
    </source>
</evidence>
<gene>
    <name evidence="2" type="ORF">PSACC_01852</name>
</gene>
<name>A0A2H9TKP2_9FUNG</name>
<dbReference type="EMBL" id="MTSL01000129">
    <property type="protein sequence ID" value="PJF18315.1"/>
    <property type="molecule type" value="Genomic_DNA"/>
</dbReference>
<reference evidence="2 3" key="1">
    <citation type="submission" date="2016-10" db="EMBL/GenBank/DDBJ databases">
        <title>The genome of Paramicrosporidium saccamoebae is the missing link in understanding Cryptomycota and Microsporidia evolution.</title>
        <authorList>
            <person name="Quandt C.A."/>
            <person name="Beaudet D."/>
            <person name="Corsaro D."/>
            <person name="Michel R."/>
            <person name="Corradi N."/>
            <person name="James T."/>
        </authorList>
    </citation>
    <scope>NUCLEOTIDE SEQUENCE [LARGE SCALE GENOMIC DNA]</scope>
    <source>
        <strain evidence="2 3">KSL3</strain>
    </source>
</reference>
<proteinExistence type="predicted"/>